<keyword evidence="2" id="KW-0597">Phosphoprotein</keyword>
<name>A0A085WWD6_9BACT</name>
<evidence type="ECO:0000256" key="3">
    <source>
        <dbReference type="ARBA" id="ARBA00022679"/>
    </source>
</evidence>
<dbReference type="Gene3D" id="3.40.47.10">
    <property type="match status" value="1"/>
</dbReference>
<keyword evidence="9" id="KW-1185">Reference proteome</keyword>
<dbReference type="Proteomes" id="UP000028725">
    <property type="component" value="Unassembled WGS sequence"/>
</dbReference>
<evidence type="ECO:0000256" key="4">
    <source>
        <dbReference type="ARBA" id="ARBA00023268"/>
    </source>
</evidence>
<evidence type="ECO:0000256" key="5">
    <source>
        <dbReference type="SAM" id="MobiDB-lite"/>
    </source>
</evidence>
<protein>
    <submittedName>
        <fullName evidence="8">Malonyl CoA-acyl carrier protein transacylase</fullName>
    </submittedName>
</protein>
<dbReference type="Pfam" id="PF02801">
    <property type="entry name" value="Ketoacyl-synt_C"/>
    <property type="match status" value="1"/>
</dbReference>
<keyword evidence="3" id="KW-0808">Transferase</keyword>
<evidence type="ECO:0000256" key="2">
    <source>
        <dbReference type="ARBA" id="ARBA00022553"/>
    </source>
</evidence>
<comment type="caution">
    <text evidence="8">The sequence shown here is derived from an EMBL/GenBank/DDBJ whole genome shotgun (WGS) entry which is preliminary data.</text>
</comment>
<dbReference type="InterPro" id="IPR029063">
    <property type="entry name" value="SAM-dependent_MTases_sf"/>
</dbReference>
<sequence>MTRPRGTDGAIAIVGLACRFPSAPDQHAFWANLLNETDLIRLTPAERWYWSTVRSIESENGSQPGSYLDDVDRFDAPFFHITGREAGWMDPHHRIMLELAWACLEDAAHTPSSLRGKAVGVYVGASSQDWRPLLEASSSPAEGYTALGAAASFVTSRISYFFNFKGPSLAIDTACSSSLVALHRAVRDIRLGECEQALVGGVNLNLIPAPGICFSRAGMLSPRGRCRTFDEGADGYVRGEGAAMLLLKPLAQARADGDRIYGTVYGSAMNHGGAAPTVTSPNPYSQSSVIAEAFRDAGIPPDRVSYVETHGTGTPLGDPIEIAGLKRALSALAREHGVELAPGSVGLGAVKTHLGHLEAAAGIAGVVKVLLCLGHGKRVGLQGFEKPNSRLRLDGSPLFLIGKPVQWPAGDRVAGVSSFGFGGVNAHVVLGDPPAEASGPQATPGTGHRAHCLVLSAANDVTLRARCRDLLSLLEGRAPRPIGLSPHDEGGLLSLIYTLQVGREPLPARLASPVQSIADVIDVLSGWLAGKPGPLAVHGNAGAPPASPESPPRLEDAPEVWCRRWVQGTEVDWALLYPYGRPLRMGLPSYPFEDHRYWAFEQPRSWKNPVETLAERPTETAALTALYAEQERIQRQLIVQRTFLALSELGLREPISSGELATRLGVQPKYERLLTAVLDILRAAGHVEETGGAIRLVGQPAAAQPGPANAALDLLQRCLSHLSPVLRGELPATHVLFPDGAMSLVENVYRGNPIADFFNARTAEAVEKAVLARLAQLPDGGTVHLLEIGAGTGGTTAGIIDRLAPHAGRISYTYTDVSLGFRNFAERFAERASYLSWALLDIERDPAAQREVPISHYDVVIASNVLHATTDIRRTLEHVATLMTAGGVLVLNEICSASPFTTLTFGLLDGWWRFRDPEVRIPGSPGLSFDSWRQMLGQRRFQSARSVAGEGADRLGQQVITSVCTASKTSPKPTATATATPVRAPAPGGTAETRETPEVEEALSAALAATLRIDRERISPQHTLYELGVDSLVALDLRNALEVRFSVKIPMDVPLEELTIQQAAGRLTELISLGVPAETAAADEGEDGYV</sequence>
<dbReference type="RefSeq" id="WP_044180847.1">
    <property type="nucleotide sequence ID" value="NZ_JMCB01000001.1"/>
</dbReference>
<feature type="compositionally biased region" description="Low complexity" evidence="5">
    <location>
        <begin position="967"/>
        <end position="991"/>
    </location>
</feature>
<dbReference type="EMBL" id="JMCB01000001">
    <property type="protein sequence ID" value="KFE71999.1"/>
    <property type="molecule type" value="Genomic_DNA"/>
</dbReference>
<dbReference type="InterPro" id="IPR006162">
    <property type="entry name" value="Ppantetheine_attach_site"/>
</dbReference>
<dbReference type="GO" id="GO:0071770">
    <property type="term" value="P:DIM/DIP cell wall layer assembly"/>
    <property type="evidence" value="ECO:0007669"/>
    <property type="project" value="TreeGrafter"/>
</dbReference>
<gene>
    <name evidence="8" type="ORF">DB31_0260</name>
</gene>
<dbReference type="Pfam" id="PF00109">
    <property type="entry name" value="ketoacyl-synt"/>
    <property type="match status" value="1"/>
</dbReference>
<dbReference type="GO" id="GO:0006633">
    <property type="term" value="P:fatty acid biosynthetic process"/>
    <property type="evidence" value="ECO:0007669"/>
    <property type="project" value="InterPro"/>
</dbReference>
<evidence type="ECO:0000256" key="1">
    <source>
        <dbReference type="ARBA" id="ARBA00022450"/>
    </source>
</evidence>
<dbReference type="SMART" id="SM00825">
    <property type="entry name" value="PKS_KS"/>
    <property type="match status" value="1"/>
</dbReference>
<dbReference type="Gene3D" id="1.10.1240.100">
    <property type="match status" value="1"/>
</dbReference>
<dbReference type="InterPro" id="IPR020806">
    <property type="entry name" value="PKS_PP-bd"/>
</dbReference>
<dbReference type="AlphaFoldDB" id="A0A085WWD6"/>
<dbReference type="Gene3D" id="1.10.1200.10">
    <property type="entry name" value="ACP-like"/>
    <property type="match status" value="1"/>
</dbReference>
<dbReference type="PANTHER" id="PTHR43775:SF37">
    <property type="entry name" value="SI:DKEY-61P9.11"/>
    <property type="match status" value="1"/>
</dbReference>
<dbReference type="PATRIC" id="fig|394096.3.peg.258"/>
<keyword evidence="4" id="KW-0511">Multifunctional enzyme</keyword>
<dbReference type="InterPro" id="IPR013217">
    <property type="entry name" value="Methyltransf_12"/>
</dbReference>
<dbReference type="PROSITE" id="PS00012">
    <property type="entry name" value="PHOSPHOPANTETHEINE"/>
    <property type="match status" value="1"/>
</dbReference>
<dbReference type="CDD" id="cd00833">
    <property type="entry name" value="PKS"/>
    <property type="match status" value="1"/>
</dbReference>
<dbReference type="PROSITE" id="PS50075">
    <property type="entry name" value="CARRIER"/>
    <property type="match status" value="1"/>
</dbReference>
<dbReference type="InterPro" id="IPR009081">
    <property type="entry name" value="PP-bd_ACP"/>
</dbReference>
<dbReference type="InterPro" id="IPR036736">
    <property type="entry name" value="ACP-like_sf"/>
</dbReference>
<dbReference type="PROSITE" id="PS52004">
    <property type="entry name" value="KS3_2"/>
    <property type="match status" value="1"/>
</dbReference>
<proteinExistence type="predicted"/>
<dbReference type="GO" id="GO:0005737">
    <property type="term" value="C:cytoplasm"/>
    <property type="evidence" value="ECO:0007669"/>
    <property type="project" value="TreeGrafter"/>
</dbReference>
<dbReference type="STRING" id="394096.DB31_0260"/>
<dbReference type="Pfam" id="PF16197">
    <property type="entry name" value="KAsynt_C_assoc"/>
    <property type="match status" value="1"/>
</dbReference>
<dbReference type="InterPro" id="IPR020841">
    <property type="entry name" value="PKS_Beta-ketoAc_synthase_dom"/>
</dbReference>
<dbReference type="InterPro" id="IPR032821">
    <property type="entry name" value="PKS_assoc"/>
</dbReference>
<organism evidence="8 9">
    <name type="scientific">Hyalangium minutum</name>
    <dbReference type="NCBI Taxonomy" id="394096"/>
    <lineage>
        <taxon>Bacteria</taxon>
        <taxon>Pseudomonadati</taxon>
        <taxon>Myxococcota</taxon>
        <taxon>Myxococcia</taxon>
        <taxon>Myxococcales</taxon>
        <taxon>Cystobacterineae</taxon>
        <taxon>Archangiaceae</taxon>
        <taxon>Hyalangium</taxon>
    </lineage>
</organism>
<dbReference type="PROSITE" id="PS00606">
    <property type="entry name" value="KS3_1"/>
    <property type="match status" value="1"/>
</dbReference>
<evidence type="ECO:0000313" key="9">
    <source>
        <dbReference type="Proteomes" id="UP000028725"/>
    </source>
</evidence>
<evidence type="ECO:0000259" key="6">
    <source>
        <dbReference type="PROSITE" id="PS50075"/>
    </source>
</evidence>
<dbReference type="GO" id="GO:0004312">
    <property type="term" value="F:fatty acid synthase activity"/>
    <property type="evidence" value="ECO:0007669"/>
    <property type="project" value="TreeGrafter"/>
</dbReference>
<dbReference type="InterPro" id="IPR014030">
    <property type="entry name" value="Ketoacyl_synth_N"/>
</dbReference>
<dbReference type="SUPFAM" id="SSF53901">
    <property type="entry name" value="Thiolase-like"/>
    <property type="match status" value="1"/>
</dbReference>
<dbReference type="InterPro" id="IPR014031">
    <property type="entry name" value="Ketoacyl_synth_C"/>
</dbReference>
<dbReference type="Pfam" id="PF08242">
    <property type="entry name" value="Methyltransf_12"/>
    <property type="match status" value="1"/>
</dbReference>
<keyword evidence="1" id="KW-0596">Phosphopantetheine</keyword>
<dbReference type="SMART" id="SM00823">
    <property type="entry name" value="PKS_PP"/>
    <property type="match status" value="1"/>
</dbReference>
<dbReference type="InterPro" id="IPR050091">
    <property type="entry name" value="PKS_NRPS_Biosynth_Enz"/>
</dbReference>
<feature type="region of interest" description="Disordered" evidence="5">
    <location>
        <begin position="967"/>
        <end position="997"/>
    </location>
</feature>
<accession>A0A085WWD6</accession>
<dbReference type="GO" id="GO:0031177">
    <property type="term" value="F:phosphopantetheine binding"/>
    <property type="evidence" value="ECO:0007669"/>
    <property type="project" value="InterPro"/>
</dbReference>
<dbReference type="SUPFAM" id="SSF47336">
    <property type="entry name" value="ACP-like"/>
    <property type="match status" value="1"/>
</dbReference>
<evidence type="ECO:0000313" key="8">
    <source>
        <dbReference type="EMBL" id="KFE71999.1"/>
    </source>
</evidence>
<evidence type="ECO:0000259" key="7">
    <source>
        <dbReference type="PROSITE" id="PS52004"/>
    </source>
</evidence>
<dbReference type="InterPro" id="IPR018201">
    <property type="entry name" value="Ketoacyl_synth_AS"/>
</dbReference>
<dbReference type="InterPro" id="IPR016039">
    <property type="entry name" value="Thiolase-like"/>
</dbReference>
<dbReference type="PANTHER" id="PTHR43775">
    <property type="entry name" value="FATTY ACID SYNTHASE"/>
    <property type="match status" value="1"/>
</dbReference>
<reference evidence="8 9" key="1">
    <citation type="submission" date="2014-04" db="EMBL/GenBank/DDBJ databases">
        <title>Genome assembly of Hyalangium minutum DSM 14724.</title>
        <authorList>
            <person name="Sharma G."/>
            <person name="Subramanian S."/>
        </authorList>
    </citation>
    <scope>NUCLEOTIDE SEQUENCE [LARGE SCALE GENOMIC DNA]</scope>
    <source>
        <strain evidence="8 9">DSM 14724</strain>
    </source>
</reference>
<dbReference type="GO" id="GO:0004315">
    <property type="term" value="F:3-oxoacyl-[acyl-carrier-protein] synthase activity"/>
    <property type="evidence" value="ECO:0007669"/>
    <property type="project" value="InterPro"/>
</dbReference>
<feature type="domain" description="Carrier" evidence="6">
    <location>
        <begin position="994"/>
        <end position="1071"/>
    </location>
</feature>
<feature type="domain" description="Ketosynthase family 3 (KS3)" evidence="7">
    <location>
        <begin position="8"/>
        <end position="432"/>
    </location>
</feature>
<dbReference type="GO" id="GO:0005886">
    <property type="term" value="C:plasma membrane"/>
    <property type="evidence" value="ECO:0007669"/>
    <property type="project" value="TreeGrafter"/>
</dbReference>
<dbReference type="OrthoDB" id="5349841at2"/>
<dbReference type="SUPFAM" id="SSF53335">
    <property type="entry name" value="S-adenosyl-L-methionine-dependent methyltransferases"/>
    <property type="match status" value="1"/>
</dbReference>
<dbReference type="Pfam" id="PF00550">
    <property type="entry name" value="PP-binding"/>
    <property type="match status" value="1"/>
</dbReference>
<dbReference type="Gene3D" id="3.40.50.150">
    <property type="entry name" value="Vaccinia Virus protein VP39"/>
    <property type="match status" value="1"/>
</dbReference>